<dbReference type="RefSeq" id="WP_089834378.1">
    <property type="nucleotide sequence ID" value="NZ_FNBN01000004.1"/>
</dbReference>
<sequence length="343" mass="41130">MQHISKKKAFFPLNPAFRGYLKLYEREVRLPVSYEELRYFDNSIPVYDKDGKDTLWESVFYPQSMYHQLQAGLKRIYSILKAGGDQTAEEHLEVERIDYCTFGNSHPFRIRIRNTYNDVYDYFYVKIADASRIYGLELEHILSPYWISYLIDGNTLVEEHIAGVPGDQFILHYLNRPEFNPKRIAKEFVKFNERCFVRLLGDMRSYNFVFDITQDFDDVQFRIRAIDFDQQFYEGKRTLYMPQFFKENRVFVELAMKHLNAEVVKQYQQEERSVIARRIKTQRHRIKDLRDVIMTDQVSFPEKVSQLGHELAEYYDDPVFSRCKTMGEIIERSLKRLLVRSLK</sequence>
<name>A0A1G7U4D5_CHIFI</name>
<dbReference type="Proteomes" id="UP000199045">
    <property type="component" value="Unassembled WGS sequence"/>
</dbReference>
<dbReference type="STRING" id="104663.SAMN04488121_104195"/>
<organism evidence="1 2">
    <name type="scientific">Chitinophaga filiformis</name>
    <name type="common">Myxococcus filiformis</name>
    <name type="synonym">Flexibacter filiformis</name>
    <dbReference type="NCBI Taxonomy" id="104663"/>
    <lineage>
        <taxon>Bacteria</taxon>
        <taxon>Pseudomonadati</taxon>
        <taxon>Bacteroidota</taxon>
        <taxon>Chitinophagia</taxon>
        <taxon>Chitinophagales</taxon>
        <taxon>Chitinophagaceae</taxon>
        <taxon>Chitinophaga</taxon>
    </lineage>
</organism>
<dbReference type="EMBL" id="FNBN01000004">
    <property type="protein sequence ID" value="SDG41899.1"/>
    <property type="molecule type" value="Genomic_DNA"/>
</dbReference>
<proteinExistence type="predicted"/>
<evidence type="ECO:0000313" key="2">
    <source>
        <dbReference type="Proteomes" id="UP000199045"/>
    </source>
</evidence>
<accession>A0A1G7U4D5</accession>
<reference evidence="2" key="1">
    <citation type="submission" date="2016-10" db="EMBL/GenBank/DDBJ databases">
        <authorList>
            <person name="Varghese N."/>
            <person name="Submissions S."/>
        </authorList>
    </citation>
    <scope>NUCLEOTIDE SEQUENCE [LARGE SCALE GENOMIC DNA]</scope>
    <source>
        <strain evidence="2">DSM 527</strain>
    </source>
</reference>
<gene>
    <name evidence="1" type="ORF">SAMN04488121_104195</name>
</gene>
<dbReference type="AlphaFoldDB" id="A0A1G7U4D5"/>
<dbReference type="OrthoDB" id="1222242at2"/>
<protein>
    <submittedName>
        <fullName evidence="1">Uncharacterized protein</fullName>
    </submittedName>
</protein>
<evidence type="ECO:0000313" key="1">
    <source>
        <dbReference type="EMBL" id="SDG41899.1"/>
    </source>
</evidence>